<feature type="compositionally biased region" description="Polar residues" evidence="7">
    <location>
        <begin position="1085"/>
        <end position="1101"/>
    </location>
</feature>
<evidence type="ECO:0000256" key="1">
    <source>
        <dbReference type="ARBA" id="ARBA00000632"/>
    </source>
</evidence>
<name>B3M961_DROAN</name>
<dbReference type="eggNOG" id="ENOG502S1S1">
    <property type="taxonomic scope" value="Eukaryota"/>
</dbReference>
<feature type="domain" description="Glycosyl hydrolases family 22 (GH22)" evidence="9">
    <location>
        <begin position="89"/>
        <end position="107"/>
    </location>
</feature>
<feature type="region of interest" description="Disordered" evidence="7">
    <location>
        <begin position="927"/>
        <end position="1050"/>
    </location>
</feature>
<feature type="compositionally biased region" description="Low complexity" evidence="7">
    <location>
        <begin position="1068"/>
        <end position="1080"/>
    </location>
</feature>
<keyword evidence="11" id="KW-1185">Reference proteome</keyword>
<dbReference type="GO" id="GO:0003796">
    <property type="term" value="F:lysozyme activity"/>
    <property type="evidence" value="ECO:0007669"/>
    <property type="project" value="UniProtKB-EC"/>
</dbReference>
<evidence type="ECO:0000256" key="5">
    <source>
        <dbReference type="ARBA" id="ARBA00023295"/>
    </source>
</evidence>
<feature type="region of interest" description="Disordered" evidence="7">
    <location>
        <begin position="893"/>
        <end position="912"/>
    </location>
</feature>
<dbReference type="STRING" id="7217.B3M961"/>
<feature type="region of interest" description="Disordered" evidence="7">
    <location>
        <begin position="1213"/>
        <end position="1234"/>
    </location>
</feature>
<dbReference type="FunCoup" id="B3M961">
    <property type="interactions" value="46"/>
</dbReference>
<comment type="catalytic activity">
    <reaction evidence="1">
        <text>Hydrolysis of (1-&gt;4)-beta-linkages between N-acetylmuramic acid and N-acetyl-D-glucosamine residues in a peptidoglycan and between N-acetyl-D-glucosamine residues in chitodextrins.</text>
        <dbReference type="EC" id="3.2.1.17"/>
    </reaction>
</comment>
<feature type="region of interest" description="Disordered" evidence="7">
    <location>
        <begin position="814"/>
        <end position="865"/>
    </location>
</feature>
<feature type="compositionally biased region" description="Low complexity" evidence="7">
    <location>
        <begin position="999"/>
        <end position="1037"/>
    </location>
</feature>
<feature type="region of interest" description="Disordered" evidence="7">
    <location>
        <begin position="1068"/>
        <end position="1165"/>
    </location>
</feature>
<feature type="compositionally biased region" description="Polar residues" evidence="7">
    <location>
        <begin position="900"/>
        <end position="912"/>
    </location>
</feature>
<evidence type="ECO:0000256" key="6">
    <source>
        <dbReference type="RuleBase" id="RU004440"/>
    </source>
</evidence>
<feature type="compositionally biased region" description="Polar residues" evidence="7">
    <location>
        <begin position="964"/>
        <end position="990"/>
    </location>
</feature>
<feature type="domain" description="Glycosyl hydrolases family 22 (GH22)" evidence="9">
    <location>
        <begin position="678"/>
        <end position="696"/>
    </location>
</feature>
<feature type="chain" id="PRO_5002792659" description="lysozyme" evidence="8">
    <location>
        <begin position="18"/>
        <end position="1337"/>
    </location>
</feature>
<evidence type="ECO:0000313" key="11">
    <source>
        <dbReference type="Proteomes" id="UP000007801"/>
    </source>
</evidence>
<dbReference type="Pfam" id="PF00062">
    <property type="entry name" value="Lys"/>
    <property type="match status" value="4"/>
</dbReference>
<dbReference type="SMART" id="SM00263">
    <property type="entry name" value="LYZ1"/>
    <property type="match status" value="4"/>
</dbReference>
<dbReference type="EC" id="3.2.1.17" evidence="2"/>
<dbReference type="SUPFAM" id="SSF53955">
    <property type="entry name" value="Lysozyme-like"/>
    <property type="match status" value="4"/>
</dbReference>
<feature type="compositionally biased region" description="Polar residues" evidence="7">
    <location>
        <begin position="936"/>
        <end position="955"/>
    </location>
</feature>
<feature type="domain" description="Glycosyl hydrolases family 22 (GH22)" evidence="9">
    <location>
        <begin position="518"/>
        <end position="536"/>
    </location>
</feature>
<keyword evidence="5" id="KW-0326">Glycosidase</keyword>
<dbReference type="OMA" id="MREIPTW"/>
<dbReference type="OrthoDB" id="17373at2759"/>
<keyword evidence="5" id="KW-0378">Hydrolase</keyword>
<dbReference type="GO" id="GO:0031640">
    <property type="term" value="P:killing of cells of another organism"/>
    <property type="evidence" value="ECO:0007669"/>
    <property type="project" value="UniProtKB-KW"/>
</dbReference>
<dbReference type="PhylomeDB" id="B3M961"/>
<dbReference type="PANTHER" id="PTHR11407:SF63">
    <property type="entry name" value="LYSOZYME C"/>
    <property type="match status" value="1"/>
</dbReference>
<feature type="signal peptide" evidence="8">
    <location>
        <begin position="1"/>
        <end position="17"/>
    </location>
</feature>
<dbReference type="HOGENOM" id="CLU_005624_0_0_1"/>
<dbReference type="PRINTS" id="PR00135">
    <property type="entry name" value="LYZLACT"/>
</dbReference>
<protein>
    <recommendedName>
        <fullName evidence="2">lysozyme</fullName>
        <ecNumber evidence="2">3.2.1.17</ecNumber>
    </recommendedName>
</protein>
<gene>
    <name evidence="10" type="primary">Dana\GF24155</name>
    <name evidence="10" type="synonym">dana_GLEANR_8901</name>
    <name evidence="10" type="ORF">GF24155</name>
</gene>
<accession>B3M961</accession>
<evidence type="ECO:0000256" key="3">
    <source>
        <dbReference type="ARBA" id="ARBA00022638"/>
    </source>
</evidence>
<dbReference type="GO" id="GO:0042742">
    <property type="term" value="P:defense response to bacterium"/>
    <property type="evidence" value="ECO:0007669"/>
    <property type="project" value="UniProtKB-KW"/>
</dbReference>
<evidence type="ECO:0000256" key="8">
    <source>
        <dbReference type="SAM" id="SignalP"/>
    </source>
</evidence>
<dbReference type="Gene3D" id="1.10.530.10">
    <property type="match status" value="4"/>
</dbReference>
<feature type="compositionally biased region" description="Low complexity" evidence="7">
    <location>
        <begin position="1102"/>
        <end position="1165"/>
    </location>
</feature>
<feature type="compositionally biased region" description="Polar residues" evidence="7">
    <location>
        <begin position="814"/>
        <end position="827"/>
    </location>
</feature>
<keyword evidence="3" id="KW-0929">Antimicrobial</keyword>
<dbReference type="PANTHER" id="PTHR11407">
    <property type="entry name" value="LYSOZYME C"/>
    <property type="match status" value="1"/>
</dbReference>
<dbReference type="PROSITE" id="PS00128">
    <property type="entry name" value="GLYCOSYL_HYDROL_F22_1"/>
    <property type="match status" value="3"/>
</dbReference>
<evidence type="ECO:0000259" key="9">
    <source>
        <dbReference type="PROSITE" id="PS00128"/>
    </source>
</evidence>
<dbReference type="InterPro" id="IPR019799">
    <property type="entry name" value="Glyco_hydro_22_CS"/>
</dbReference>
<dbReference type="InterPro" id="IPR023346">
    <property type="entry name" value="Lysozyme-like_dom_sf"/>
</dbReference>
<proteinExistence type="inferred from homology"/>
<evidence type="ECO:0000256" key="2">
    <source>
        <dbReference type="ARBA" id="ARBA00012732"/>
    </source>
</evidence>
<dbReference type="PROSITE" id="PS51348">
    <property type="entry name" value="GLYCOSYL_HYDROL_F22_2"/>
    <property type="match status" value="4"/>
</dbReference>
<dbReference type="GeneID" id="6506788"/>
<dbReference type="Proteomes" id="UP000007801">
    <property type="component" value="Unassembled WGS sequence"/>
</dbReference>
<keyword evidence="4" id="KW-1015">Disulfide bond</keyword>
<dbReference type="CDD" id="cd16899">
    <property type="entry name" value="LYZ_C_invert"/>
    <property type="match status" value="4"/>
</dbReference>
<comment type="similarity">
    <text evidence="6">Belongs to the glycosyl hydrolase 22 family.</text>
</comment>
<keyword evidence="8" id="KW-0732">Signal</keyword>
<dbReference type="KEGG" id="dan:6506788"/>
<sequence length="1337" mass="148307">MFQWLVCWLLLPVLASAKIFDRCELAHLLQHRFGLPAPQVATLVCIAQHSSDFNTAAFGGGTGLGGGSHGLFQISDVYWCSPPGQGKGCGVSCSRLRDDDIADDVLCVRKIYAEHQRISGDGFTAWQAYAAYCKDPGSYVAGCGVQQVGASALAVASSYQKPQQVQVHSYPAANHYQQVAQIQPQGKIYSRCELAQELYYQHKLPMPQIPTWVCIAQHESSFNTAAVGRLNADGSADHGLFQISDLFWCTHDQRGGKGCHATCNQFLDSSIADDVQCIRRIHQEHTQISGDGFNAWTVYKRNCLNQHYEQVAACFAKPPAHQHQHPNAIGGGAPVKPKVSYAYQFGQVQVQQQNQYYRPPAPTVSYQREVSSYQGNPFLRPRLPVTPAPPRQYPNAIGGGGFKGQTPAHPFYNVKQPQYQTTHYQTHYTQQQPQQYHTTYTRTGKVYNRCELAQELYFSHKFPMQDIATWVCIAEHESSFNTAAVGRLNADGSADHGLFQISDLFWCTHGGGDGGKGCHIDCNRLLDSDISDDVKCIRTIHEEHTRLSGDGFTAWTVYNGHCRQKTRADIASCFEGKDLTPEKETKPYKPQINDLVRKTPAKPKGKIYNRCELAKELYHKHRMPMKEIPTWVCIAQHESSFNTAAVGRLNADGSADHGLFQISDLYWCSHDQSSGKACHIECDSLLDSDISDDVKCIRTIHEEHTRLSGDGFNAWTVYNGHCRGQSLAQLSDCFDGNEISKAEKVIPIVEKPEEAIVKSQNYAGNPFLQNLQGVKLNQNHVQPPKVTNKITNIIPSSQEPQKPTKQYSANPFLQNLQPQKGSSSNQVKQKPLPTPPATATPTQKPSYDHNPFLKAPGSIPHSVITPHPAGDSFSYAQNPFLSLLSQPIVPAQAPIKSRPKPTQSPASRPYVSSDSFRNEVIKFTATSTTATTPTTRQPISTSGITKQSVTTSTKRPFTAAPSKPVSSTAKTTSLPPWSRQASGRSTTTAKPTIAGNRYTATTKASPAPTRSSSTTRPTTRTTPYPTTRPTTRPTTTAINRPKSTTTRPKVTSALPTIRPPIQYISTTRQTSTVKTTTRSSGFYIPTSQPIKSGKTTSSYIQTTRTPTTRLPTTRQPTTRFTTTRTPTTRTPITRQPTTRTPTTRPPTTRFPTTRPTTTSTPTTRQPATTRFTTIRPATTRYTTNRPITTRPTTTRSPYNYIAVNQPTRQPITTRSTTTRYSTTRQSSTTPRPYLFTSTTTASKISTTKDPFDHPFFQKFKARFEKTTANLLQNGKTTTTIPKPKNETTTSPYYAKYQENKVKKAAKTVLSYEIGQNRTTTSRPTSAFDVYRNWNKKN</sequence>
<evidence type="ECO:0000256" key="7">
    <source>
        <dbReference type="SAM" id="MobiDB-lite"/>
    </source>
</evidence>
<dbReference type="InterPro" id="IPR001916">
    <property type="entry name" value="Glyco_hydro_22"/>
</dbReference>
<reference evidence="10 11" key="1">
    <citation type="journal article" date="2007" name="Nature">
        <title>Evolution of genes and genomes on the Drosophila phylogeny.</title>
        <authorList>
            <consortium name="Drosophila 12 Genomes Consortium"/>
            <person name="Clark A.G."/>
            <person name="Eisen M.B."/>
            <person name="Smith D.R."/>
            <person name="Bergman C.M."/>
            <person name="Oliver B."/>
            <person name="Markow T.A."/>
            <person name="Kaufman T.C."/>
            <person name="Kellis M."/>
            <person name="Gelbart W."/>
            <person name="Iyer V.N."/>
            <person name="Pollard D.A."/>
            <person name="Sackton T.B."/>
            <person name="Larracuente A.M."/>
            <person name="Singh N.D."/>
            <person name="Abad J.P."/>
            <person name="Abt D.N."/>
            <person name="Adryan B."/>
            <person name="Aguade M."/>
            <person name="Akashi H."/>
            <person name="Anderson W.W."/>
            <person name="Aquadro C.F."/>
            <person name="Ardell D.H."/>
            <person name="Arguello R."/>
            <person name="Artieri C.G."/>
            <person name="Barbash D.A."/>
            <person name="Barker D."/>
            <person name="Barsanti P."/>
            <person name="Batterham P."/>
            <person name="Batzoglou S."/>
            <person name="Begun D."/>
            <person name="Bhutkar A."/>
            <person name="Blanco E."/>
            <person name="Bosak S.A."/>
            <person name="Bradley R.K."/>
            <person name="Brand A.D."/>
            <person name="Brent M.R."/>
            <person name="Brooks A.N."/>
            <person name="Brown R.H."/>
            <person name="Butlin R.K."/>
            <person name="Caggese C."/>
            <person name="Calvi B.R."/>
            <person name="Bernardo de Carvalho A."/>
            <person name="Caspi A."/>
            <person name="Castrezana S."/>
            <person name="Celniker S.E."/>
            <person name="Chang J.L."/>
            <person name="Chapple C."/>
            <person name="Chatterji S."/>
            <person name="Chinwalla A."/>
            <person name="Civetta A."/>
            <person name="Clifton S.W."/>
            <person name="Comeron J.M."/>
            <person name="Costello J.C."/>
            <person name="Coyne J.A."/>
            <person name="Daub J."/>
            <person name="David R.G."/>
            <person name="Delcher A.L."/>
            <person name="Delehaunty K."/>
            <person name="Do C.B."/>
            <person name="Ebling H."/>
            <person name="Edwards K."/>
            <person name="Eickbush T."/>
            <person name="Evans J.D."/>
            <person name="Filipski A."/>
            <person name="Findeiss S."/>
            <person name="Freyhult E."/>
            <person name="Fulton L."/>
            <person name="Fulton R."/>
            <person name="Garcia A.C."/>
            <person name="Gardiner A."/>
            <person name="Garfield D.A."/>
            <person name="Garvin B.E."/>
            <person name="Gibson G."/>
            <person name="Gilbert D."/>
            <person name="Gnerre S."/>
            <person name="Godfrey J."/>
            <person name="Good R."/>
            <person name="Gotea V."/>
            <person name="Gravely B."/>
            <person name="Greenberg A.J."/>
            <person name="Griffiths-Jones S."/>
            <person name="Gross S."/>
            <person name="Guigo R."/>
            <person name="Gustafson E.A."/>
            <person name="Haerty W."/>
            <person name="Hahn M.W."/>
            <person name="Halligan D.L."/>
            <person name="Halpern A.L."/>
            <person name="Halter G.M."/>
            <person name="Han M.V."/>
            <person name="Heger A."/>
            <person name="Hillier L."/>
            <person name="Hinrichs A.S."/>
            <person name="Holmes I."/>
            <person name="Hoskins R.A."/>
            <person name="Hubisz M.J."/>
            <person name="Hultmark D."/>
            <person name="Huntley M.A."/>
            <person name="Jaffe D.B."/>
            <person name="Jagadeeshan S."/>
            <person name="Jeck W.R."/>
            <person name="Johnson J."/>
            <person name="Jones C.D."/>
            <person name="Jordan W.C."/>
            <person name="Karpen G.H."/>
            <person name="Kataoka E."/>
            <person name="Keightley P.D."/>
            <person name="Kheradpour P."/>
            <person name="Kirkness E.F."/>
            <person name="Koerich L.B."/>
            <person name="Kristiansen K."/>
            <person name="Kudrna D."/>
            <person name="Kulathinal R.J."/>
            <person name="Kumar S."/>
            <person name="Kwok R."/>
            <person name="Lander E."/>
            <person name="Langley C.H."/>
            <person name="Lapoint R."/>
            <person name="Lazzaro B.P."/>
            <person name="Lee S.J."/>
            <person name="Levesque L."/>
            <person name="Li R."/>
            <person name="Lin C.F."/>
            <person name="Lin M.F."/>
            <person name="Lindblad-Toh K."/>
            <person name="Llopart A."/>
            <person name="Long M."/>
            <person name="Low L."/>
            <person name="Lozovsky E."/>
            <person name="Lu J."/>
            <person name="Luo M."/>
            <person name="Machado C.A."/>
            <person name="Makalowski W."/>
            <person name="Marzo M."/>
            <person name="Matsuda M."/>
            <person name="Matzkin L."/>
            <person name="McAllister B."/>
            <person name="McBride C.S."/>
            <person name="McKernan B."/>
            <person name="McKernan K."/>
            <person name="Mendez-Lago M."/>
            <person name="Minx P."/>
            <person name="Mollenhauer M.U."/>
            <person name="Montooth K."/>
            <person name="Mount S.M."/>
            <person name="Mu X."/>
            <person name="Myers E."/>
            <person name="Negre B."/>
            <person name="Newfeld S."/>
            <person name="Nielsen R."/>
            <person name="Noor M.A."/>
            <person name="O'Grady P."/>
            <person name="Pachter L."/>
            <person name="Papaceit M."/>
            <person name="Parisi M.J."/>
            <person name="Parisi M."/>
            <person name="Parts L."/>
            <person name="Pedersen J.S."/>
            <person name="Pesole G."/>
            <person name="Phillippy A.M."/>
            <person name="Ponting C.P."/>
            <person name="Pop M."/>
            <person name="Porcelli D."/>
            <person name="Powell J.R."/>
            <person name="Prohaska S."/>
            <person name="Pruitt K."/>
            <person name="Puig M."/>
            <person name="Quesneville H."/>
            <person name="Ram K.R."/>
            <person name="Rand D."/>
            <person name="Rasmussen M.D."/>
            <person name="Reed L.K."/>
            <person name="Reenan R."/>
            <person name="Reily A."/>
            <person name="Remington K.A."/>
            <person name="Rieger T.T."/>
            <person name="Ritchie M.G."/>
            <person name="Robin C."/>
            <person name="Rogers Y.H."/>
            <person name="Rohde C."/>
            <person name="Rozas J."/>
            <person name="Rubenfield M.J."/>
            <person name="Ruiz A."/>
            <person name="Russo S."/>
            <person name="Salzberg S.L."/>
            <person name="Sanchez-Gracia A."/>
            <person name="Saranga D.J."/>
            <person name="Sato H."/>
            <person name="Schaeffer S.W."/>
            <person name="Schatz M.C."/>
            <person name="Schlenke T."/>
            <person name="Schwartz R."/>
            <person name="Segarra C."/>
            <person name="Singh R.S."/>
            <person name="Sirot L."/>
            <person name="Sirota M."/>
            <person name="Sisneros N.B."/>
            <person name="Smith C.D."/>
            <person name="Smith T.F."/>
            <person name="Spieth J."/>
            <person name="Stage D.E."/>
            <person name="Stark A."/>
            <person name="Stephan W."/>
            <person name="Strausberg R.L."/>
            <person name="Strempel S."/>
            <person name="Sturgill D."/>
            <person name="Sutton G."/>
            <person name="Sutton G.G."/>
            <person name="Tao W."/>
            <person name="Teichmann S."/>
            <person name="Tobari Y.N."/>
            <person name="Tomimura Y."/>
            <person name="Tsolas J.M."/>
            <person name="Valente V.L."/>
            <person name="Venter E."/>
            <person name="Venter J.C."/>
            <person name="Vicario S."/>
            <person name="Vieira F.G."/>
            <person name="Vilella A.J."/>
            <person name="Villasante A."/>
            <person name="Walenz B."/>
            <person name="Wang J."/>
            <person name="Wasserman M."/>
            <person name="Watts T."/>
            <person name="Wilson D."/>
            <person name="Wilson R.K."/>
            <person name="Wing R.A."/>
            <person name="Wolfner M.F."/>
            <person name="Wong A."/>
            <person name="Wong G.K."/>
            <person name="Wu C.I."/>
            <person name="Wu G."/>
            <person name="Yamamoto D."/>
            <person name="Yang H.P."/>
            <person name="Yang S.P."/>
            <person name="Yorke J.A."/>
            <person name="Yoshida K."/>
            <person name="Zdobnov E."/>
            <person name="Zhang P."/>
            <person name="Zhang Y."/>
            <person name="Zimin A.V."/>
            <person name="Baldwin J."/>
            <person name="Abdouelleil A."/>
            <person name="Abdulkadir J."/>
            <person name="Abebe A."/>
            <person name="Abera B."/>
            <person name="Abreu J."/>
            <person name="Acer S.C."/>
            <person name="Aftuck L."/>
            <person name="Alexander A."/>
            <person name="An P."/>
            <person name="Anderson E."/>
            <person name="Anderson S."/>
            <person name="Arachi H."/>
            <person name="Azer M."/>
            <person name="Bachantsang P."/>
            <person name="Barry A."/>
            <person name="Bayul T."/>
            <person name="Berlin A."/>
            <person name="Bessette D."/>
            <person name="Bloom T."/>
            <person name="Blye J."/>
            <person name="Boguslavskiy L."/>
            <person name="Bonnet C."/>
            <person name="Boukhgalter B."/>
            <person name="Bourzgui I."/>
            <person name="Brown A."/>
            <person name="Cahill P."/>
            <person name="Channer S."/>
            <person name="Cheshatsang Y."/>
            <person name="Chuda L."/>
            <person name="Citroen M."/>
            <person name="Collymore A."/>
            <person name="Cooke P."/>
            <person name="Costello M."/>
            <person name="D'Aco K."/>
            <person name="Daza R."/>
            <person name="De Haan G."/>
            <person name="DeGray S."/>
            <person name="DeMaso C."/>
            <person name="Dhargay N."/>
            <person name="Dooley K."/>
            <person name="Dooley E."/>
            <person name="Doricent M."/>
            <person name="Dorje P."/>
            <person name="Dorjee K."/>
            <person name="Dupes A."/>
            <person name="Elong R."/>
            <person name="Falk J."/>
            <person name="Farina A."/>
            <person name="Faro S."/>
            <person name="Ferguson D."/>
            <person name="Fisher S."/>
            <person name="Foley C.D."/>
            <person name="Franke A."/>
            <person name="Friedrich D."/>
            <person name="Gadbois L."/>
            <person name="Gearin G."/>
            <person name="Gearin C.R."/>
            <person name="Giannoukos G."/>
            <person name="Goode T."/>
            <person name="Graham J."/>
            <person name="Grandbois E."/>
            <person name="Grewal S."/>
            <person name="Gyaltsen K."/>
            <person name="Hafez N."/>
            <person name="Hagos B."/>
            <person name="Hall J."/>
            <person name="Henson C."/>
            <person name="Hollinger A."/>
            <person name="Honan T."/>
            <person name="Huard M.D."/>
            <person name="Hughes L."/>
            <person name="Hurhula B."/>
            <person name="Husby M.E."/>
            <person name="Kamat A."/>
            <person name="Kanga B."/>
            <person name="Kashin S."/>
            <person name="Khazanovich D."/>
            <person name="Kisner P."/>
            <person name="Lance K."/>
            <person name="Lara M."/>
            <person name="Lee W."/>
            <person name="Lennon N."/>
            <person name="Letendre F."/>
            <person name="LeVine R."/>
            <person name="Lipovsky A."/>
            <person name="Liu X."/>
            <person name="Liu J."/>
            <person name="Liu S."/>
            <person name="Lokyitsang T."/>
            <person name="Lokyitsang Y."/>
            <person name="Lubonja R."/>
            <person name="Lui A."/>
            <person name="MacDonald P."/>
            <person name="Magnisalis V."/>
            <person name="Maru K."/>
            <person name="Matthews C."/>
            <person name="McCusker W."/>
            <person name="McDonough S."/>
            <person name="Mehta T."/>
            <person name="Meldrim J."/>
            <person name="Meneus L."/>
            <person name="Mihai O."/>
            <person name="Mihalev A."/>
            <person name="Mihova T."/>
            <person name="Mittelman R."/>
            <person name="Mlenga V."/>
            <person name="Montmayeur A."/>
            <person name="Mulrain L."/>
            <person name="Navidi A."/>
            <person name="Naylor J."/>
            <person name="Negash T."/>
            <person name="Nguyen T."/>
            <person name="Nguyen N."/>
            <person name="Nicol R."/>
            <person name="Norbu C."/>
            <person name="Norbu N."/>
            <person name="Novod N."/>
            <person name="O'Neill B."/>
            <person name="Osman S."/>
            <person name="Markiewicz E."/>
            <person name="Oyono O.L."/>
            <person name="Patti C."/>
            <person name="Phunkhang P."/>
            <person name="Pierre F."/>
            <person name="Priest M."/>
            <person name="Raghuraman S."/>
            <person name="Rege F."/>
            <person name="Reyes R."/>
            <person name="Rise C."/>
            <person name="Rogov P."/>
            <person name="Ross K."/>
            <person name="Ryan E."/>
            <person name="Settipalli S."/>
            <person name="Shea T."/>
            <person name="Sherpa N."/>
            <person name="Shi L."/>
            <person name="Shih D."/>
            <person name="Sparrow T."/>
            <person name="Spaulding J."/>
            <person name="Stalker J."/>
            <person name="Stange-Thomann N."/>
            <person name="Stavropoulos S."/>
            <person name="Stone C."/>
            <person name="Strader C."/>
            <person name="Tesfaye S."/>
            <person name="Thomson T."/>
            <person name="Thoulutsang Y."/>
            <person name="Thoulutsang D."/>
            <person name="Topham K."/>
            <person name="Topping I."/>
            <person name="Tsamla T."/>
            <person name="Vassiliev H."/>
            <person name="Vo A."/>
            <person name="Wangchuk T."/>
            <person name="Wangdi T."/>
            <person name="Weiand M."/>
            <person name="Wilkinson J."/>
            <person name="Wilson A."/>
            <person name="Yadav S."/>
            <person name="Young G."/>
            <person name="Yu Q."/>
            <person name="Zembek L."/>
            <person name="Zhong D."/>
            <person name="Zimmer A."/>
            <person name="Zwirko Z."/>
            <person name="Jaffe D.B."/>
            <person name="Alvarez P."/>
            <person name="Brockman W."/>
            <person name="Butler J."/>
            <person name="Chin C."/>
            <person name="Gnerre S."/>
            <person name="Grabherr M."/>
            <person name="Kleber M."/>
            <person name="Mauceli E."/>
            <person name="MacCallum I."/>
        </authorList>
    </citation>
    <scope>NUCLEOTIDE SEQUENCE [LARGE SCALE GENOMIC DNA]</scope>
    <source>
        <strain evidence="11">Tucson 14024-0371.13</strain>
    </source>
</reference>
<keyword evidence="3" id="KW-0081">Bacteriolytic enzyme</keyword>
<organism evidence="10 11">
    <name type="scientific">Drosophila ananassae</name>
    <name type="common">Fruit fly</name>
    <dbReference type="NCBI Taxonomy" id="7217"/>
    <lineage>
        <taxon>Eukaryota</taxon>
        <taxon>Metazoa</taxon>
        <taxon>Ecdysozoa</taxon>
        <taxon>Arthropoda</taxon>
        <taxon>Hexapoda</taxon>
        <taxon>Insecta</taxon>
        <taxon>Pterygota</taxon>
        <taxon>Neoptera</taxon>
        <taxon>Endopterygota</taxon>
        <taxon>Diptera</taxon>
        <taxon>Brachycera</taxon>
        <taxon>Muscomorpha</taxon>
        <taxon>Ephydroidea</taxon>
        <taxon>Drosophilidae</taxon>
        <taxon>Drosophila</taxon>
        <taxon>Sophophora</taxon>
    </lineage>
</organism>
<dbReference type="FunFam" id="1.10.530.10:FF:000016">
    <property type="entry name" value="Uncharacterized protein, isoform B"/>
    <property type="match status" value="3"/>
</dbReference>
<evidence type="ECO:0000256" key="4">
    <source>
        <dbReference type="ARBA" id="ARBA00023157"/>
    </source>
</evidence>
<dbReference type="EMBL" id="CH902618">
    <property type="protein sequence ID" value="EDV40045.1"/>
    <property type="molecule type" value="Genomic_DNA"/>
</dbReference>
<evidence type="ECO:0000313" key="10">
    <source>
        <dbReference type="EMBL" id="EDV40045.1"/>
    </source>
</evidence>
<dbReference type="InParanoid" id="B3M961"/>